<dbReference type="AlphaFoldDB" id="A0A2M9Z934"/>
<feature type="transmembrane region" description="Helical" evidence="11">
    <location>
        <begin position="36"/>
        <end position="57"/>
    </location>
</feature>
<evidence type="ECO:0000313" key="12">
    <source>
        <dbReference type="EMBL" id="PJZ64852.1"/>
    </source>
</evidence>
<comment type="caution">
    <text evidence="12">The sequence shown here is derived from an EMBL/GenBank/DDBJ whole genome shotgun (WGS) entry which is preliminary data.</text>
</comment>
<keyword evidence="4 11" id="KW-0812">Transmembrane</keyword>
<evidence type="ECO:0000256" key="5">
    <source>
        <dbReference type="ARBA" id="ARBA00022989"/>
    </source>
</evidence>
<name>A0A2M9Z934_9LEPT</name>
<evidence type="ECO:0000256" key="4">
    <source>
        <dbReference type="ARBA" id="ARBA00022692"/>
    </source>
</evidence>
<feature type="transmembrane region" description="Helical" evidence="11">
    <location>
        <begin position="9"/>
        <end position="30"/>
    </location>
</feature>
<comment type="catalytic activity">
    <reaction evidence="10">
        <text>fluoride(in) = fluoride(out)</text>
        <dbReference type="Rhea" id="RHEA:76159"/>
        <dbReference type="ChEBI" id="CHEBI:17051"/>
    </reaction>
    <physiologicalReaction direction="left-to-right" evidence="10">
        <dbReference type="Rhea" id="RHEA:76160"/>
    </physiologicalReaction>
</comment>
<dbReference type="Pfam" id="PF02537">
    <property type="entry name" value="CRCB"/>
    <property type="match status" value="1"/>
</dbReference>
<evidence type="ECO:0000256" key="6">
    <source>
        <dbReference type="ARBA" id="ARBA00023065"/>
    </source>
</evidence>
<dbReference type="PANTHER" id="PTHR28259:SF1">
    <property type="entry name" value="FLUORIDE EXPORT PROTEIN 1-RELATED"/>
    <property type="match status" value="1"/>
</dbReference>
<dbReference type="NCBIfam" id="TIGR00494">
    <property type="entry name" value="crcB"/>
    <property type="match status" value="1"/>
</dbReference>
<comment type="subcellular location">
    <subcellularLocation>
        <location evidence="1 11">Cell membrane</location>
        <topology evidence="1 11">Multi-pass membrane protein</topology>
    </subcellularLocation>
</comment>
<evidence type="ECO:0000256" key="2">
    <source>
        <dbReference type="ARBA" id="ARBA00022475"/>
    </source>
</evidence>
<gene>
    <name evidence="11" type="primary">fluC</name>
    <name evidence="11" type="synonym">crcB</name>
    <name evidence="12" type="ORF">CH371_15170</name>
</gene>
<keyword evidence="6 11" id="KW-0406">Ion transport</keyword>
<dbReference type="RefSeq" id="WP_100759651.1">
    <property type="nucleotide sequence ID" value="NZ_NPDT01000007.1"/>
</dbReference>
<keyword evidence="7 11" id="KW-0472">Membrane</keyword>
<evidence type="ECO:0000256" key="1">
    <source>
        <dbReference type="ARBA" id="ARBA00004651"/>
    </source>
</evidence>
<dbReference type="GO" id="GO:0005886">
    <property type="term" value="C:plasma membrane"/>
    <property type="evidence" value="ECO:0007669"/>
    <property type="project" value="UniProtKB-SubCell"/>
</dbReference>
<dbReference type="PANTHER" id="PTHR28259">
    <property type="entry name" value="FLUORIDE EXPORT PROTEIN 1-RELATED"/>
    <property type="match status" value="1"/>
</dbReference>
<sequence length="124" mass="13296">MRIKDLTDILLVGLGGFLGSVGRYSVHLALQGFSKSFPWATLAVNIIGAFFIGVVYGATHGKISDETRLFLTVGFCGGFTTFSAFALENMKFLESESYILFFSYILASLGLCVAATAAGAFLTR</sequence>
<evidence type="ECO:0000256" key="10">
    <source>
        <dbReference type="ARBA" id="ARBA00035585"/>
    </source>
</evidence>
<keyword evidence="3" id="KW-0997">Cell inner membrane</keyword>
<feature type="transmembrane region" description="Helical" evidence="11">
    <location>
        <begin position="69"/>
        <end position="87"/>
    </location>
</feature>
<comment type="function">
    <text evidence="11">Fluoride-specific ion channel. Important for reducing fluoride concentration in the cell, thus reducing its toxicity.</text>
</comment>
<evidence type="ECO:0000313" key="13">
    <source>
        <dbReference type="Proteomes" id="UP000231912"/>
    </source>
</evidence>
<keyword evidence="11" id="KW-0479">Metal-binding</keyword>
<keyword evidence="11" id="KW-0915">Sodium</keyword>
<comment type="activity regulation">
    <text evidence="11">Na(+) is not transported, but it plays an essential structural role and its presence is essential for fluoride channel function.</text>
</comment>
<evidence type="ECO:0000256" key="8">
    <source>
        <dbReference type="ARBA" id="ARBA00023303"/>
    </source>
</evidence>
<dbReference type="Proteomes" id="UP000231912">
    <property type="component" value="Unassembled WGS sequence"/>
</dbReference>
<reference evidence="12 13" key="1">
    <citation type="submission" date="2017-07" db="EMBL/GenBank/DDBJ databases">
        <title>Leptospira spp. isolated from tropical soils.</title>
        <authorList>
            <person name="Thibeaux R."/>
            <person name="Iraola G."/>
            <person name="Ferres I."/>
            <person name="Bierque E."/>
            <person name="Girault D."/>
            <person name="Soupe-Gilbert M.-E."/>
            <person name="Picardeau M."/>
            <person name="Goarant C."/>
        </authorList>
    </citation>
    <scope>NUCLEOTIDE SEQUENCE [LARGE SCALE GENOMIC DNA]</scope>
    <source>
        <strain evidence="12 13">FH2-C-A2</strain>
    </source>
</reference>
<comment type="similarity">
    <text evidence="9 11">Belongs to the fluoride channel Fluc/FEX (TC 1.A.43) family.</text>
</comment>
<feature type="binding site" evidence="11">
    <location>
        <position position="80"/>
    </location>
    <ligand>
        <name>Na(+)</name>
        <dbReference type="ChEBI" id="CHEBI:29101"/>
        <note>structural</note>
    </ligand>
</feature>
<evidence type="ECO:0000256" key="7">
    <source>
        <dbReference type="ARBA" id="ARBA00023136"/>
    </source>
</evidence>
<dbReference type="GO" id="GO:0140114">
    <property type="term" value="P:cellular detoxification of fluoride"/>
    <property type="evidence" value="ECO:0007669"/>
    <property type="project" value="UniProtKB-UniRule"/>
</dbReference>
<evidence type="ECO:0000256" key="3">
    <source>
        <dbReference type="ARBA" id="ARBA00022519"/>
    </source>
</evidence>
<dbReference type="GO" id="GO:0062054">
    <property type="term" value="F:fluoride channel activity"/>
    <property type="evidence" value="ECO:0007669"/>
    <property type="project" value="UniProtKB-UniRule"/>
</dbReference>
<dbReference type="InterPro" id="IPR003691">
    <property type="entry name" value="FluC"/>
</dbReference>
<proteinExistence type="inferred from homology"/>
<accession>A0A2M9Z934</accession>
<dbReference type="HAMAP" id="MF_00454">
    <property type="entry name" value="FluC"/>
    <property type="match status" value="1"/>
</dbReference>
<evidence type="ECO:0000256" key="9">
    <source>
        <dbReference type="ARBA" id="ARBA00035120"/>
    </source>
</evidence>
<organism evidence="12 13">
    <name type="scientific">Leptospira wolffii</name>
    <dbReference type="NCBI Taxonomy" id="409998"/>
    <lineage>
        <taxon>Bacteria</taxon>
        <taxon>Pseudomonadati</taxon>
        <taxon>Spirochaetota</taxon>
        <taxon>Spirochaetia</taxon>
        <taxon>Leptospirales</taxon>
        <taxon>Leptospiraceae</taxon>
        <taxon>Leptospira</taxon>
    </lineage>
</organism>
<dbReference type="GO" id="GO:0046872">
    <property type="term" value="F:metal ion binding"/>
    <property type="evidence" value="ECO:0007669"/>
    <property type="project" value="UniProtKB-KW"/>
</dbReference>
<keyword evidence="8 11" id="KW-0407">Ion channel</keyword>
<keyword evidence="5 11" id="KW-1133">Transmembrane helix</keyword>
<dbReference type="EMBL" id="NPDT01000007">
    <property type="protein sequence ID" value="PJZ64852.1"/>
    <property type="molecule type" value="Genomic_DNA"/>
</dbReference>
<keyword evidence="11" id="KW-0813">Transport</keyword>
<feature type="transmembrane region" description="Helical" evidence="11">
    <location>
        <begin position="99"/>
        <end position="122"/>
    </location>
</feature>
<feature type="binding site" evidence="11">
    <location>
        <position position="77"/>
    </location>
    <ligand>
        <name>Na(+)</name>
        <dbReference type="ChEBI" id="CHEBI:29101"/>
        <note>structural</note>
    </ligand>
</feature>
<evidence type="ECO:0000256" key="11">
    <source>
        <dbReference type="HAMAP-Rule" id="MF_00454"/>
    </source>
</evidence>
<protein>
    <recommendedName>
        <fullName evidence="11">Fluoride-specific ion channel FluC</fullName>
    </recommendedName>
</protein>
<keyword evidence="2 11" id="KW-1003">Cell membrane</keyword>